<dbReference type="EMBL" id="CAMXCT020000159">
    <property type="protein sequence ID" value="CAL1128183.1"/>
    <property type="molecule type" value="Genomic_DNA"/>
</dbReference>
<evidence type="ECO:0000256" key="1">
    <source>
        <dbReference type="SAM" id="Phobius"/>
    </source>
</evidence>
<organism evidence="2">
    <name type="scientific">Cladocopium goreaui</name>
    <dbReference type="NCBI Taxonomy" id="2562237"/>
    <lineage>
        <taxon>Eukaryota</taxon>
        <taxon>Sar</taxon>
        <taxon>Alveolata</taxon>
        <taxon>Dinophyceae</taxon>
        <taxon>Suessiales</taxon>
        <taxon>Symbiodiniaceae</taxon>
        <taxon>Cladocopium</taxon>
    </lineage>
</organism>
<proteinExistence type="predicted"/>
<dbReference type="Proteomes" id="UP001152797">
    <property type="component" value="Unassembled WGS sequence"/>
</dbReference>
<accession>A0A9P1FG00</accession>
<sequence length="120" mass="12438">MEESGACVLNLTEGGVGTMVLVGLFEDGQQALLEMFAEEEAQLTPEEETGEPPVLAAFGGLAALLLLNVGLAALSRLADIHVKDTTSKGPPRDYMESPGYKMACMGVGSGYGGLGSLDEM</sequence>
<dbReference type="EMBL" id="CAMXCT030000159">
    <property type="protein sequence ID" value="CAL4762120.1"/>
    <property type="molecule type" value="Genomic_DNA"/>
</dbReference>
<reference evidence="3" key="2">
    <citation type="submission" date="2024-04" db="EMBL/GenBank/DDBJ databases">
        <authorList>
            <person name="Chen Y."/>
            <person name="Shah S."/>
            <person name="Dougan E. K."/>
            <person name="Thang M."/>
            <person name="Chan C."/>
        </authorList>
    </citation>
    <scope>NUCLEOTIDE SEQUENCE [LARGE SCALE GENOMIC DNA]</scope>
</reference>
<keyword evidence="1" id="KW-1133">Transmembrane helix</keyword>
<keyword evidence="1" id="KW-0812">Transmembrane</keyword>
<reference evidence="2" key="1">
    <citation type="submission" date="2022-10" db="EMBL/GenBank/DDBJ databases">
        <authorList>
            <person name="Chen Y."/>
            <person name="Dougan E. K."/>
            <person name="Chan C."/>
            <person name="Rhodes N."/>
            <person name="Thang M."/>
        </authorList>
    </citation>
    <scope>NUCLEOTIDE SEQUENCE</scope>
</reference>
<keyword evidence="4" id="KW-1185">Reference proteome</keyword>
<comment type="caution">
    <text evidence="2">The sequence shown here is derived from an EMBL/GenBank/DDBJ whole genome shotgun (WGS) entry which is preliminary data.</text>
</comment>
<protein>
    <submittedName>
        <fullName evidence="2">Uncharacterized protein</fullName>
    </submittedName>
</protein>
<evidence type="ECO:0000313" key="3">
    <source>
        <dbReference type="EMBL" id="CAL1128183.1"/>
    </source>
</evidence>
<gene>
    <name evidence="2" type="ORF">C1SCF055_LOCUS3182</name>
</gene>
<evidence type="ECO:0000313" key="2">
    <source>
        <dbReference type="EMBL" id="CAI3974808.1"/>
    </source>
</evidence>
<dbReference type="EMBL" id="CAMXCT010000159">
    <property type="protein sequence ID" value="CAI3974808.1"/>
    <property type="molecule type" value="Genomic_DNA"/>
</dbReference>
<feature type="transmembrane region" description="Helical" evidence="1">
    <location>
        <begin position="54"/>
        <end position="74"/>
    </location>
</feature>
<name>A0A9P1FG00_9DINO</name>
<dbReference type="AlphaFoldDB" id="A0A9P1FG00"/>
<evidence type="ECO:0000313" key="4">
    <source>
        <dbReference type="Proteomes" id="UP001152797"/>
    </source>
</evidence>
<keyword evidence="1" id="KW-0472">Membrane</keyword>